<proteinExistence type="predicted"/>
<gene>
    <name evidence="3" type="ORF">QJS04_geneDACA022221</name>
</gene>
<evidence type="ECO:0000313" key="3">
    <source>
        <dbReference type="EMBL" id="KAK1277116.1"/>
    </source>
</evidence>
<keyword evidence="4" id="KW-1185">Reference proteome</keyword>
<dbReference type="Proteomes" id="UP001179952">
    <property type="component" value="Unassembled WGS sequence"/>
</dbReference>
<accession>A0AAV9BLJ7</accession>
<dbReference type="EMBL" id="JAUJYN010000002">
    <property type="protein sequence ID" value="KAK1277116.1"/>
    <property type="molecule type" value="Genomic_DNA"/>
</dbReference>
<organism evidence="3 4">
    <name type="scientific">Acorus gramineus</name>
    <name type="common">Dwarf sweet flag</name>
    <dbReference type="NCBI Taxonomy" id="55184"/>
    <lineage>
        <taxon>Eukaryota</taxon>
        <taxon>Viridiplantae</taxon>
        <taxon>Streptophyta</taxon>
        <taxon>Embryophyta</taxon>
        <taxon>Tracheophyta</taxon>
        <taxon>Spermatophyta</taxon>
        <taxon>Magnoliopsida</taxon>
        <taxon>Liliopsida</taxon>
        <taxon>Acoraceae</taxon>
        <taxon>Acorus</taxon>
    </lineage>
</organism>
<reference evidence="3" key="2">
    <citation type="submission" date="2023-06" db="EMBL/GenBank/DDBJ databases">
        <authorList>
            <person name="Ma L."/>
            <person name="Liu K.-W."/>
            <person name="Li Z."/>
            <person name="Hsiao Y.-Y."/>
            <person name="Qi Y."/>
            <person name="Fu T."/>
            <person name="Tang G."/>
            <person name="Zhang D."/>
            <person name="Sun W.-H."/>
            <person name="Liu D.-K."/>
            <person name="Li Y."/>
            <person name="Chen G.-Z."/>
            <person name="Liu X.-D."/>
            <person name="Liao X.-Y."/>
            <person name="Jiang Y.-T."/>
            <person name="Yu X."/>
            <person name="Hao Y."/>
            <person name="Huang J."/>
            <person name="Zhao X.-W."/>
            <person name="Ke S."/>
            <person name="Chen Y.-Y."/>
            <person name="Wu W.-L."/>
            <person name="Hsu J.-L."/>
            <person name="Lin Y.-F."/>
            <person name="Huang M.-D."/>
            <person name="Li C.-Y."/>
            <person name="Huang L."/>
            <person name="Wang Z.-W."/>
            <person name="Zhao X."/>
            <person name="Zhong W.-Y."/>
            <person name="Peng D.-H."/>
            <person name="Ahmad S."/>
            <person name="Lan S."/>
            <person name="Zhang J.-S."/>
            <person name="Tsai W.-C."/>
            <person name="Van De Peer Y."/>
            <person name="Liu Z.-J."/>
        </authorList>
    </citation>
    <scope>NUCLEOTIDE SEQUENCE</scope>
    <source>
        <strain evidence="3">SCP</strain>
        <tissue evidence="3">Leaves</tissue>
    </source>
</reference>
<dbReference type="AlphaFoldDB" id="A0AAV9BLJ7"/>
<reference evidence="3" key="1">
    <citation type="journal article" date="2023" name="Nat. Commun.">
        <title>Diploid and tetraploid genomes of Acorus and the evolution of monocots.</title>
        <authorList>
            <person name="Ma L."/>
            <person name="Liu K.W."/>
            <person name="Li Z."/>
            <person name="Hsiao Y.Y."/>
            <person name="Qi Y."/>
            <person name="Fu T."/>
            <person name="Tang G.D."/>
            <person name="Zhang D."/>
            <person name="Sun W.H."/>
            <person name="Liu D.K."/>
            <person name="Li Y."/>
            <person name="Chen G.Z."/>
            <person name="Liu X.D."/>
            <person name="Liao X.Y."/>
            <person name="Jiang Y.T."/>
            <person name="Yu X."/>
            <person name="Hao Y."/>
            <person name="Huang J."/>
            <person name="Zhao X.W."/>
            <person name="Ke S."/>
            <person name="Chen Y.Y."/>
            <person name="Wu W.L."/>
            <person name="Hsu J.L."/>
            <person name="Lin Y.F."/>
            <person name="Huang M.D."/>
            <person name="Li C.Y."/>
            <person name="Huang L."/>
            <person name="Wang Z.W."/>
            <person name="Zhao X."/>
            <person name="Zhong W.Y."/>
            <person name="Peng D.H."/>
            <person name="Ahmad S."/>
            <person name="Lan S."/>
            <person name="Zhang J.S."/>
            <person name="Tsai W.C."/>
            <person name="Van de Peer Y."/>
            <person name="Liu Z.J."/>
        </authorList>
    </citation>
    <scope>NUCLEOTIDE SEQUENCE</scope>
    <source>
        <strain evidence="3">SCP</strain>
    </source>
</reference>
<dbReference type="PANTHER" id="PTHR33826">
    <property type="entry name" value="F20B24.21"/>
    <property type="match status" value="1"/>
</dbReference>
<sequence length="78" mass="8605">MGKGEDEQSLQAAAEGTSEGNAAAARRIGRRCRRIVRFRCVVAVVLGFAVVLSAVFWLPPFLRYPDHEGGDRDPLFED</sequence>
<keyword evidence="2" id="KW-0472">Membrane</keyword>
<evidence type="ECO:0000313" key="4">
    <source>
        <dbReference type="Proteomes" id="UP001179952"/>
    </source>
</evidence>
<keyword evidence="2" id="KW-1133">Transmembrane helix</keyword>
<protein>
    <submittedName>
        <fullName evidence="3">Uncharacterized protein</fullName>
    </submittedName>
</protein>
<keyword evidence="2" id="KW-0812">Transmembrane</keyword>
<evidence type="ECO:0000256" key="2">
    <source>
        <dbReference type="SAM" id="Phobius"/>
    </source>
</evidence>
<name>A0AAV9BLJ7_ACOGR</name>
<comment type="caution">
    <text evidence="3">The sequence shown here is derived from an EMBL/GenBank/DDBJ whole genome shotgun (WGS) entry which is preliminary data.</text>
</comment>
<feature type="transmembrane region" description="Helical" evidence="2">
    <location>
        <begin position="36"/>
        <end position="58"/>
    </location>
</feature>
<feature type="region of interest" description="Disordered" evidence="1">
    <location>
        <begin position="1"/>
        <end position="23"/>
    </location>
</feature>
<dbReference type="PANTHER" id="PTHR33826:SF2">
    <property type="entry name" value="HYDROXYPROLINE-RICH GLYCOPROTEIN FAMILY PROTEIN"/>
    <property type="match status" value="1"/>
</dbReference>
<evidence type="ECO:0000256" key="1">
    <source>
        <dbReference type="SAM" id="MobiDB-lite"/>
    </source>
</evidence>